<dbReference type="InterPro" id="IPR005135">
    <property type="entry name" value="Endo/exonuclease/phosphatase"/>
</dbReference>
<dbReference type="Pfam" id="PF14529">
    <property type="entry name" value="Exo_endo_phos_2"/>
    <property type="match status" value="1"/>
</dbReference>
<gene>
    <name evidence="2" type="ORF">ElyMa_002151900</name>
</gene>
<reference evidence="2 3" key="1">
    <citation type="journal article" date="2021" name="Elife">
        <title>Chloroplast acquisition without the gene transfer in kleptoplastic sea slugs, Plakobranchus ocellatus.</title>
        <authorList>
            <person name="Maeda T."/>
            <person name="Takahashi S."/>
            <person name="Yoshida T."/>
            <person name="Shimamura S."/>
            <person name="Takaki Y."/>
            <person name="Nagai Y."/>
            <person name="Toyoda A."/>
            <person name="Suzuki Y."/>
            <person name="Arimoto A."/>
            <person name="Ishii H."/>
            <person name="Satoh N."/>
            <person name="Nishiyama T."/>
            <person name="Hasebe M."/>
            <person name="Maruyama T."/>
            <person name="Minagawa J."/>
            <person name="Obokata J."/>
            <person name="Shigenobu S."/>
        </authorList>
    </citation>
    <scope>NUCLEOTIDE SEQUENCE [LARGE SCALE GENOMIC DNA]</scope>
</reference>
<dbReference type="SUPFAM" id="SSF56219">
    <property type="entry name" value="DNase I-like"/>
    <property type="match status" value="1"/>
</dbReference>
<sequence length="137" mass="15342">MAIQDSKLPEGWAPPRGFQLLISEDPSRGASLFIGNSMRATKLNLNTNLVAVAARISCPKAVTVCSIYLLPGKNISRNSFIDLVQQLPKPYILLGDFNAHSPLWRAERLDQRGKIIENFLILKLDHILQKDSIMMKD</sequence>
<dbReference type="GO" id="GO:0003824">
    <property type="term" value="F:catalytic activity"/>
    <property type="evidence" value="ECO:0007669"/>
    <property type="project" value="InterPro"/>
</dbReference>
<comment type="caution">
    <text evidence="2">The sequence shown here is derived from an EMBL/GenBank/DDBJ whole genome shotgun (WGS) entry which is preliminary data.</text>
</comment>
<dbReference type="AlphaFoldDB" id="A0AAV4FMR4"/>
<organism evidence="2 3">
    <name type="scientific">Elysia marginata</name>
    <dbReference type="NCBI Taxonomy" id="1093978"/>
    <lineage>
        <taxon>Eukaryota</taxon>
        <taxon>Metazoa</taxon>
        <taxon>Spiralia</taxon>
        <taxon>Lophotrochozoa</taxon>
        <taxon>Mollusca</taxon>
        <taxon>Gastropoda</taxon>
        <taxon>Heterobranchia</taxon>
        <taxon>Euthyneura</taxon>
        <taxon>Panpulmonata</taxon>
        <taxon>Sacoglossa</taxon>
        <taxon>Placobranchoidea</taxon>
        <taxon>Plakobranchidae</taxon>
        <taxon>Elysia</taxon>
    </lineage>
</organism>
<protein>
    <submittedName>
        <fullName evidence="2">Tick transposon</fullName>
    </submittedName>
</protein>
<keyword evidence="3" id="KW-1185">Reference proteome</keyword>
<dbReference type="Gene3D" id="3.60.10.10">
    <property type="entry name" value="Endonuclease/exonuclease/phosphatase"/>
    <property type="match status" value="1"/>
</dbReference>
<dbReference type="InterPro" id="IPR036691">
    <property type="entry name" value="Endo/exonu/phosph_ase_sf"/>
</dbReference>
<proteinExistence type="predicted"/>
<evidence type="ECO:0000259" key="1">
    <source>
        <dbReference type="Pfam" id="PF14529"/>
    </source>
</evidence>
<name>A0AAV4FMR4_9GAST</name>
<dbReference type="Proteomes" id="UP000762676">
    <property type="component" value="Unassembled WGS sequence"/>
</dbReference>
<accession>A0AAV4FMR4</accession>
<dbReference type="EMBL" id="BMAT01004469">
    <property type="protein sequence ID" value="GFR73998.1"/>
    <property type="molecule type" value="Genomic_DNA"/>
</dbReference>
<evidence type="ECO:0000313" key="2">
    <source>
        <dbReference type="EMBL" id="GFR73998.1"/>
    </source>
</evidence>
<evidence type="ECO:0000313" key="3">
    <source>
        <dbReference type="Proteomes" id="UP000762676"/>
    </source>
</evidence>
<feature type="domain" description="Endonuclease/exonuclease/phosphatase" evidence="1">
    <location>
        <begin position="63"/>
        <end position="129"/>
    </location>
</feature>